<feature type="region of interest" description="Disordered" evidence="1">
    <location>
        <begin position="29"/>
        <end position="60"/>
    </location>
</feature>
<accession>A0ABR4AX59</accession>
<evidence type="ECO:0000313" key="3">
    <source>
        <dbReference type="Proteomes" id="UP001590951"/>
    </source>
</evidence>
<proteinExistence type="predicted"/>
<evidence type="ECO:0000256" key="1">
    <source>
        <dbReference type="SAM" id="MobiDB-lite"/>
    </source>
</evidence>
<evidence type="ECO:0000313" key="2">
    <source>
        <dbReference type="EMBL" id="KAL2050240.1"/>
    </source>
</evidence>
<protein>
    <submittedName>
        <fullName evidence="2">Uncharacterized protein</fullName>
    </submittedName>
</protein>
<keyword evidence="3" id="KW-1185">Reference proteome</keyword>
<feature type="compositionally biased region" description="Basic and acidic residues" evidence="1">
    <location>
        <begin position="34"/>
        <end position="60"/>
    </location>
</feature>
<organism evidence="2 3">
    <name type="scientific">Lepraria finkii</name>
    <dbReference type="NCBI Taxonomy" id="1340010"/>
    <lineage>
        <taxon>Eukaryota</taxon>
        <taxon>Fungi</taxon>
        <taxon>Dikarya</taxon>
        <taxon>Ascomycota</taxon>
        <taxon>Pezizomycotina</taxon>
        <taxon>Lecanoromycetes</taxon>
        <taxon>OSLEUM clade</taxon>
        <taxon>Lecanoromycetidae</taxon>
        <taxon>Lecanorales</taxon>
        <taxon>Lecanorineae</taxon>
        <taxon>Stereocaulaceae</taxon>
        <taxon>Lepraria</taxon>
    </lineage>
</organism>
<gene>
    <name evidence="2" type="ORF">ABVK25_009467</name>
</gene>
<dbReference type="Proteomes" id="UP001590951">
    <property type="component" value="Unassembled WGS sequence"/>
</dbReference>
<reference evidence="2 3" key="1">
    <citation type="submission" date="2024-09" db="EMBL/GenBank/DDBJ databases">
        <title>Rethinking Asexuality: The Enigmatic Case of Functional Sexual Genes in Lepraria (Stereocaulaceae).</title>
        <authorList>
            <person name="Doellman M."/>
            <person name="Sun Y."/>
            <person name="Barcenas-Pena A."/>
            <person name="Lumbsch H.T."/>
            <person name="Grewe F."/>
        </authorList>
    </citation>
    <scope>NUCLEOTIDE SEQUENCE [LARGE SCALE GENOMIC DNA]</scope>
    <source>
        <strain evidence="2 3">Grewe 0041</strain>
    </source>
</reference>
<sequence>MNHPRSQTCPYVTKSIEQRSIDAYVPSFRSVADSQHKEDTRPPRKYHRGDEVYDKNDKRKNGVERRTRRWVCCYRWKKKKEGRKEGWYYKLKDAPFPHGKDVAEVSERNLKKWQEMQYQYNEQEQK</sequence>
<name>A0ABR4AX59_9LECA</name>
<dbReference type="EMBL" id="JBHFEH010000050">
    <property type="protein sequence ID" value="KAL2050240.1"/>
    <property type="molecule type" value="Genomic_DNA"/>
</dbReference>
<comment type="caution">
    <text evidence="2">The sequence shown here is derived from an EMBL/GenBank/DDBJ whole genome shotgun (WGS) entry which is preliminary data.</text>
</comment>